<comment type="caution">
    <text evidence="1">The sequence shown here is derived from an EMBL/GenBank/DDBJ whole genome shotgun (WGS) entry which is preliminary data.</text>
</comment>
<protein>
    <submittedName>
        <fullName evidence="1">Uncharacterized protein</fullName>
    </submittedName>
</protein>
<organism evidence="1 2">
    <name type="scientific">candidate division WWE3 bacterium GW2011_GWE1_41_27</name>
    <dbReference type="NCBI Taxonomy" id="1619131"/>
    <lineage>
        <taxon>Bacteria</taxon>
        <taxon>Katanobacteria</taxon>
    </lineage>
</organism>
<name>A0A0G0YAZ4_UNCKA</name>
<dbReference type="Proteomes" id="UP000034544">
    <property type="component" value="Unassembled WGS sequence"/>
</dbReference>
<accession>A0A0G0YAZ4</accession>
<dbReference type="AlphaFoldDB" id="A0A0G0YAZ4"/>
<reference evidence="1 2" key="1">
    <citation type="journal article" date="2015" name="Nature">
        <title>rRNA introns, odd ribosomes, and small enigmatic genomes across a large radiation of phyla.</title>
        <authorList>
            <person name="Brown C.T."/>
            <person name="Hug L.A."/>
            <person name="Thomas B.C."/>
            <person name="Sharon I."/>
            <person name="Castelle C.J."/>
            <person name="Singh A."/>
            <person name="Wilkins M.J."/>
            <person name="Williams K.H."/>
            <person name="Banfield J.F."/>
        </authorList>
    </citation>
    <scope>NUCLEOTIDE SEQUENCE [LARGE SCALE GENOMIC DNA]</scope>
</reference>
<gene>
    <name evidence="1" type="ORF">UU59_C0022G0010</name>
</gene>
<proteinExistence type="predicted"/>
<sequence length="105" mass="11539">MKFINKLFINTGLFSVLSLLLLVPVLAVTMAGFNTAVVESSEVLSAQDENINIQEERYDGVPMELEEIIRKVELEMAREAAADQEAARNSMPVVSSPTEVLEIGN</sequence>
<evidence type="ECO:0000313" key="1">
    <source>
        <dbReference type="EMBL" id="KKS06746.1"/>
    </source>
</evidence>
<dbReference type="EMBL" id="LCBF01000022">
    <property type="protein sequence ID" value="KKS06746.1"/>
    <property type="molecule type" value="Genomic_DNA"/>
</dbReference>
<evidence type="ECO:0000313" key="2">
    <source>
        <dbReference type="Proteomes" id="UP000034544"/>
    </source>
</evidence>